<evidence type="ECO:0000256" key="5">
    <source>
        <dbReference type="ARBA" id="ARBA00022980"/>
    </source>
</evidence>
<dbReference type="InterPro" id="IPR000597">
    <property type="entry name" value="Ribosomal_uL3"/>
</dbReference>
<dbReference type="Pfam" id="PF00297">
    <property type="entry name" value="Ribosomal_L3"/>
    <property type="match status" value="1"/>
</dbReference>
<evidence type="ECO:0000256" key="7">
    <source>
        <dbReference type="ARBA" id="ARBA00023274"/>
    </source>
</evidence>
<accession>A0A485NR79</accession>
<evidence type="ECO:0000313" key="11">
    <source>
        <dbReference type="EMBL" id="VFV36351.1"/>
    </source>
</evidence>
<dbReference type="Gene3D" id="4.10.960.10">
    <property type="entry name" value="Ribosomal protein L3, domain 3"/>
    <property type="match status" value="1"/>
</dbReference>
<gene>
    <name evidence="11" type="ORF">LYPA_23C020044</name>
</gene>
<dbReference type="InterPro" id="IPR044892">
    <property type="entry name" value="Ribosomal_L3_dom_3_arc_sf"/>
</dbReference>
<proteinExistence type="inferred from homology"/>
<sequence>MAVVGNMDCVETPGGLCAFKTIIAMSTSKARLTEIQVNGGTVAKKVAWAHETLQQQMPVNQVFGQDKMIDVIGNTKGKGYKEVTSHWHTNELPCKTHGRLCKVARIGAWHPTQMAFSVARAGQKGYHHRTEINKKIYKIGQGYLTEVTNDVITLKGCAVGTKKPVLTVHESLLVQTKWRTLEKTDCKFIDTTSKLGHG</sequence>
<name>A0A485NR79_LYNPA</name>
<keyword evidence="7" id="KW-0687">Ribonucleoprotein</keyword>
<dbReference type="FunFam" id="2.40.30.10:FF:000351">
    <property type="entry name" value="Ribosomal protein L3"/>
    <property type="match status" value="1"/>
</dbReference>
<comment type="function">
    <text evidence="8">Component of the large ribosomal subunit. The ribosome is a large ribonucleoprotein complex responsible for the synthesis of proteins in the cell.</text>
</comment>
<reference evidence="11 12" key="1">
    <citation type="submission" date="2019-01" db="EMBL/GenBank/DDBJ databases">
        <authorList>
            <person name="Alioto T."/>
            <person name="Alioto T."/>
        </authorList>
    </citation>
    <scope>NUCLEOTIDE SEQUENCE [LARGE SCALE GENOMIC DNA]</scope>
</reference>
<evidence type="ECO:0000256" key="4">
    <source>
        <dbReference type="ARBA" id="ARBA00022843"/>
    </source>
</evidence>
<evidence type="ECO:0000256" key="10">
    <source>
        <dbReference type="ARBA" id="ARBA00046482"/>
    </source>
</evidence>
<keyword evidence="12" id="KW-1185">Reference proteome</keyword>
<evidence type="ECO:0000256" key="1">
    <source>
        <dbReference type="ARBA" id="ARBA00006540"/>
    </source>
</evidence>
<dbReference type="EMBL" id="CAAGRJ010022713">
    <property type="protein sequence ID" value="VFV36351.1"/>
    <property type="molecule type" value="Genomic_DNA"/>
</dbReference>
<protein>
    <recommendedName>
        <fullName evidence="9">60S ribosomal protein L3</fullName>
    </recommendedName>
</protein>
<evidence type="ECO:0000256" key="3">
    <source>
        <dbReference type="ARBA" id="ARBA00022499"/>
    </source>
</evidence>
<evidence type="ECO:0000256" key="8">
    <source>
        <dbReference type="ARBA" id="ARBA00034092"/>
    </source>
</evidence>
<dbReference type="SUPFAM" id="SSF50447">
    <property type="entry name" value="Translation proteins"/>
    <property type="match status" value="1"/>
</dbReference>
<keyword evidence="2" id="KW-0488">Methylation</keyword>
<dbReference type="InterPro" id="IPR009000">
    <property type="entry name" value="Transl_B-barrel_sf"/>
</dbReference>
<evidence type="ECO:0000256" key="2">
    <source>
        <dbReference type="ARBA" id="ARBA00022481"/>
    </source>
</evidence>
<dbReference type="Proteomes" id="UP000386466">
    <property type="component" value="Unassembled WGS sequence"/>
</dbReference>
<dbReference type="AlphaFoldDB" id="A0A485NR79"/>
<dbReference type="PANTHER" id="PTHR11363">
    <property type="entry name" value="60S RIBOSOMAL PROTEIN L3-RELATED"/>
    <property type="match status" value="1"/>
</dbReference>
<evidence type="ECO:0000256" key="9">
    <source>
        <dbReference type="ARBA" id="ARBA00035354"/>
    </source>
</evidence>
<evidence type="ECO:0000256" key="6">
    <source>
        <dbReference type="ARBA" id="ARBA00022990"/>
    </source>
</evidence>
<dbReference type="Gene3D" id="2.40.30.10">
    <property type="entry name" value="Translation factors"/>
    <property type="match status" value="1"/>
</dbReference>
<dbReference type="GO" id="GO:0006412">
    <property type="term" value="P:translation"/>
    <property type="evidence" value="ECO:0007669"/>
    <property type="project" value="InterPro"/>
</dbReference>
<dbReference type="GO" id="GO:0022625">
    <property type="term" value="C:cytosolic large ribosomal subunit"/>
    <property type="evidence" value="ECO:0007669"/>
    <property type="project" value="TreeGrafter"/>
</dbReference>
<organism evidence="11 12">
    <name type="scientific">Lynx pardinus</name>
    <name type="common">Iberian lynx</name>
    <name type="synonym">Felis pardina</name>
    <dbReference type="NCBI Taxonomy" id="191816"/>
    <lineage>
        <taxon>Eukaryota</taxon>
        <taxon>Metazoa</taxon>
        <taxon>Chordata</taxon>
        <taxon>Craniata</taxon>
        <taxon>Vertebrata</taxon>
        <taxon>Euteleostomi</taxon>
        <taxon>Mammalia</taxon>
        <taxon>Eutheria</taxon>
        <taxon>Laurasiatheria</taxon>
        <taxon>Carnivora</taxon>
        <taxon>Feliformia</taxon>
        <taxon>Felidae</taxon>
        <taxon>Felinae</taxon>
        <taxon>Lynx</taxon>
    </lineage>
</organism>
<comment type="similarity">
    <text evidence="1">Belongs to the universal ribosomal protein uL3 family.</text>
</comment>
<dbReference type="GO" id="GO:0003735">
    <property type="term" value="F:structural constituent of ribosome"/>
    <property type="evidence" value="ECO:0007669"/>
    <property type="project" value="InterPro"/>
</dbReference>
<dbReference type="InterPro" id="IPR045077">
    <property type="entry name" value="L3_arc_euk"/>
</dbReference>
<keyword evidence="6" id="KW-0007">Acetylation</keyword>
<keyword evidence="3" id="KW-1017">Isopeptide bond</keyword>
<keyword evidence="5 11" id="KW-0689">Ribosomal protein</keyword>
<evidence type="ECO:0000313" key="12">
    <source>
        <dbReference type="Proteomes" id="UP000386466"/>
    </source>
</evidence>
<dbReference type="GO" id="GO:0003723">
    <property type="term" value="F:RNA binding"/>
    <property type="evidence" value="ECO:0007669"/>
    <property type="project" value="TreeGrafter"/>
</dbReference>
<keyword evidence="4" id="KW-0832">Ubl conjugation</keyword>
<dbReference type="PANTHER" id="PTHR11363:SF4">
    <property type="entry name" value="LARGE RIBOSOMAL SUBUNIT PROTEIN UL3"/>
    <property type="match status" value="1"/>
</dbReference>
<comment type="subunit">
    <text evidence="10">Component of the large ribosomal subunit. Interacts with DHX33.</text>
</comment>